<dbReference type="SMART" id="SM00248">
    <property type="entry name" value="ANK"/>
    <property type="match status" value="9"/>
</dbReference>
<organism evidence="4">
    <name type="scientific">Pyramimonas obovata</name>
    <dbReference type="NCBI Taxonomy" id="1411642"/>
    <lineage>
        <taxon>Eukaryota</taxon>
        <taxon>Viridiplantae</taxon>
        <taxon>Chlorophyta</taxon>
        <taxon>Pyramimonadophyceae</taxon>
        <taxon>Pyramimonadales</taxon>
        <taxon>Pyramimonadaceae</taxon>
        <taxon>Pyramimonas</taxon>
        <taxon>Pyramimonas incertae sedis</taxon>
    </lineage>
</organism>
<feature type="repeat" description="ANK" evidence="3">
    <location>
        <begin position="96"/>
        <end position="118"/>
    </location>
</feature>
<evidence type="ECO:0000313" key="4">
    <source>
        <dbReference type="EMBL" id="CAD8669272.1"/>
    </source>
</evidence>
<name>A0A7S0WJH8_9CHLO</name>
<feature type="repeat" description="ANK" evidence="3">
    <location>
        <begin position="234"/>
        <end position="266"/>
    </location>
</feature>
<dbReference type="SUPFAM" id="SSF48403">
    <property type="entry name" value="Ankyrin repeat"/>
    <property type="match status" value="1"/>
</dbReference>
<keyword evidence="2 3" id="KW-0040">ANK repeat</keyword>
<evidence type="ECO:0000256" key="3">
    <source>
        <dbReference type="PROSITE-ProRule" id="PRU00023"/>
    </source>
</evidence>
<accession>A0A7S0WJH8</accession>
<dbReference type="Gene3D" id="1.25.40.20">
    <property type="entry name" value="Ankyrin repeat-containing domain"/>
    <property type="match status" value="4"/>
</dbReference>
<dbReference type="EMBL" id="HBFA01019392">
    <property type="protein sequence ID" value="CAD8669272.1"/>
    <property type="molecule type" value="Transcribed_RNA"/>
</dbReference>
<gene>
    <name evidence="4" type="ORF">POBO1169_LOCUS9920</name>
</gene>
<keyword evidence="1" id="KW-0677">Repeat</keyword>
<protein>
    <submittedName>
        <fullName evidence="4">Uncharacterized protein</fullName>
    </submittedName>
</protein>
<feature type="repeat" description="ANK" evidence="3">
    <location>
        <begin position="27"/>
        <end position="51"/>
    </location>
</feature>
<dbReference type="InterPro" id="IPR036770">
    <property type="entry name" value="Ankyrin_rpt-contain_sf"/>
</dbReference>
<proteinExistence type="predicted"/>
<feature type="repeat" description="ANK" evidence="3">
    <location>
        <begin position="311"/>
        <end position="343"/>
    </location>
</feature>
<feature type="repeat" description="ANK" evidence="3">
    <location>
        <begin position="166"/>
        <end position="198"/>
    </location>
</feature>
<dbReference type="AlphaFoldDB" id="A0A7S0WJH8"/>
<dbReference type="PANTHER" id="PTHR24173:SF74">
    <property type="entry name" value="ANKYRIN REPEAT DOMAIN-CONTAINING PROTEIN 16"/>
    <property type="match status" value="1"/>
</dbReference>
<dbReference type="Pfam" id="PF12796">
    <property type="entry name" value="Ank_2"/>
    <property type="match status" value="4"/>
</dbReference>
<reference evidence="4" key="1">
    <citation type="submission" date="2021-01" db="EMBL/GenBank/DDBJ databases">
        <authorList>
            <person name="Corre E."/>
            <person name="Pelletier E."/>
            <person name="Niang G."/>
            <person name="Scheremetjew M."/>
            <person name="Finn R."/>
            <person name="Kale V."/>
            <person name="Holt S."/>
            <person name="Cochrane G."/>
            <person name="Meng A."/>
            <person name="Brown T."/>
            <person name="Cohen L."/>
        </authorList>
    </citation>
    <scope>NUCLEOTIDE SEQUENCE</scope>
    <source>
        <strain evidence="4">CCMP722</strain>
    </source>
</reference>
<dbReference type="InterPro" id="IPR002110">
    <property type="entry name" value="Ankyrin_rpt"/>
</dbReference>
<dbReference type="PROSITE" id="PS50297">
    <property type="entry name" value="ANK_REP_REGION"/>
    <property type="match status" value="6"/>
</dbReference>
<feature type="repeat" description="ANK" evidence="3">
    <location>
        <begin position="133"/>
        <end position="165"/>
    </location>
</feature>
<dbReference type="PROSITE" id="PS50088">
    <property type="entry name" value="ANK_REPEAT"/>
    <property type="match status" value="6"/>
</dbReference>
<dbReference type="PRINTS" id="PR01415">
    <property type="entry name" value="ANKYRIN"/>
</dbReference>
<sequence length="370" mass="39815">MAARLGHDSVVRDLLRAKAVVDLPNEHGDTALRLAIMHGHEKTVRAVLEDGRVAVDQKREDDDCTGLVSAVYYGHPDIVCTLLEFGARVDLRVGPDGPTPLHLAAERGELEMVRSLLEAKPPAEVDAVDAVGDKDTPLMRAAGNGHTEVVELMVQHGAAVDLEDWEGSTALIKAALSGSAANVRLLLEWGAKVDHCTSDRSTALMRAVERAEADMEVVVELIKARADVNRQNHEGISALMLAAMHGEPTIAEALLRRGAEVNQETPETGWTALLLAAESAEPQYEEETPHLVEVFEMLLFDGAEVNHSDSSGCTALMKVAEKGSVEIAQLLLENGADPLLVNGEGQTALQIAEAYGHTEVRDLLHEIATR</sequence>
<evidence type="ECO:0000256" key="2">
    <source>
        <dbReference type="ARBA" id="ARBA00023043"/>
    </source>
</evidence>
<evidence type="ECO:0000256" key="1">
    <source>
        <dbReference type="ARBA" id="ARBA00022737"/>
    </source>
</evidence>
<dbReference type="PANTHER" id="PTHR24173">
    <property type="entry name" value="ANKYRIN REPEAT CONTAINING"/>
    <property type="match status" value="1"/>
</dbReference>